<accession>A0A2K9L3C9</accession>
<dbReference type="EMBL" id="MF405918">
    <property type="protein sequence ID" value="AUL78989.3"/>
    <property type="molecule type" value="Genomic_DNA"/>
</dbReference>
<sequence length="159" mass="18812">MSNINTLDSLCNELLSEFKTNKPLENLKHILERYNGNDWSDYVKYNNNTYHKKLLFQTPYFDMYIICWKQSQQTKIHDHPSNGCLMKVLKGKLIEDLYKNNDDLSYVKSNILEKNKIGYRIDNIILHQISAPCDSVSLHIYSPKGYQPKYYDESLFFAK</sequence>
<keyword evidence="1" id="KW-0560">Oxidoreductase</keyword>
<keyword evidence="2" id="KW-1185">Reference proteome</keyword>
<protein>
    <submittedName>
        <fullName evidence="1">I cysteine dioxygenase</fullName>
    </submittedName>
</protein>
<proteinExistence type="predicted"/>
<dbReference type="KEGG" id="vg:80516948"/>
<evidence type="ECO:0000313" key="1">
    <source>
        <dbReference type="EMBL" id="AUL78989.3"/>
    </source>
</evidence>
<evidence type="ECO:0000313" key="2">
    <source>
        <dbReference type="Proteomes" id="UP000241719"/>
    </source>
</evidence>
<dbReference type="RefSeq" id="YP_010780257.1">
    <property type="nucleotide sequence ID" value="NC_075038.1"/>
</dbReference>
<dbReference type="Proteomes" id="UP000241719">
    <property type="component" value="Segment"/>
</dbReference>
<reference evidence="1 2" key="1">
    <citation type="journal article" date="2018" name="Nat. Commun.">
        <title>Tailed giant Tupanvirus possesses the most complete translational apparatus of the known virosphere.</title>
        <authorList>
            <person name="Abrahao J."/>
            <person name="Silva L."/>
            <person name="Silva L.S."/>
            <person name="Khalil J.Y.B."/>
            <person name="Rodrigues R."/>
            <person name="Arantes T."/>
            <person name="Assis F."/>
            <person name="Boratto P."/>
            <person name="Andrade M."/>
            <person name="Kroon E.G."/>
            <person name="Ribeiro B."/>
            <person name="Bergier I."/>
            <person name="Seligmann H."/>
            <person name="Ghigo E."/>
            <person name="Colson P."/>
            <person name="Levasseur A."/>
            <person name="Kroemer G."/>
            <person name="Raoult D."/>
            <person name="La Scola B."/>
        </authorList>
    </citation>
    <scope>NUCLEOTIDE SEQUENCE [LARGE SCALE GENOMIC DNA]</scope>
    <source>
        <strain evidence="1">Deep ocean</strain>
    </source>
</reference>
<organism evidence="1 2">
    <name type="scientific">Tupanvirus deep ocean</name>
    <dbReference type="NCBI Taxonomy" id="2126984"/>
    <lineage>
        <taxon>Viruses</taxon>
        <taxon>Varidnaviria</taxon>
        <taxon>Bamfordvirae</taxon>
        <taxon>Nucleocytoviricota</taxon>
        <taxon>Megaviricetes</taxon>
        <taxon>Imitervirales</taxon>
        <taxon>Mimiviridae</taxon>
        <taxon>Megamimivirinae</taxon>
        <taxon>Tupanvirus</taxon>
        <taxon>Tupanvirus altamarinense</taxon>
    </lineage>
</organism>
<name>A0A2K9L3C9_9VIRU</name>
<keyword evidence="1" id="KW-0223">Dioxygenase</keyword>
<dbReference type="GeneID" id="80516948"/>